<dbReference type="InterPro" id="IPR036890">
    <property type="entry name" value="HATPase_C_sf"/>
</dbReference>
<dbReference type="SMART" id="SM00086">
    <property type="entry name" value="PAC"/>
    <property type="match status" value="1"/>
</dbReference>
<evidence type="ECO:0000313" key="24">
    <source>
        <dbReference type="Proteomes" id="UP000031623"/>
    </source>
</evidence>
<evidence type="ECO:0000256" key="16">
    <source>
        <dbReference type="ARBA" id="ARBA00024827"/>
    </source>
</evidence>
<accession>A0A090BUK0</accession>
<dbReference type="InterPro" id="IPR003660">
    <property type="entry name" value="HAMP_dom"/>
</dbReference>
<feature type="domain" description="PAS" evidence="20">
    <location>
        <begin position="381"/>
        <end position="425"/>
    </location>
</feature>
<dbReference type="Proteomes" id="UP000031623">
    <property type="component" value="Chromosome"/>
</dbReference>
<dbReference type="InterPro" id="IPR005467">
    <property type="entry name" value="His_kinase_dom"/>
</dbReference>
<dbReference type="GO" id="GO:0051539">
    <property type="term" value="F:4 iron, 4 sulfur cluster binding"/>
    <property type="evidence" value="ECO:0007669"/>
    <property type="project" value="UniProtKB-KW"/>
</dbReference>
<evidence type="ECO:0000256" key="11">
    <source>
        <dbReference type="ARBA" id="ARBA00022723"/>
    </source>
</evidence>
<dbReference type="Pfam" id="PF08447">
    <property type="entry name" value="PAS_3"/>
    <property type="match status" value="1"/>
</dbReference>
<dbReference type="Pfam" id="PF05228">
    <property type="entry name" value="CHASE4"/>
    <property type="match status" value="1"/>
</dbReference>
<dbReference type="GO" id="GO:0000155">
    <property type="term" value="F:phosphorelay sensor kinase activity"/>
    <property type="evidence" value="ECO:0007669"/>
    <property type="project" value="InterPro"/>
</dbReference>
<dbReference type="InterPro" id="IPR011712">
    <property type="entry name" value="Sig_transdc_His_kin_sub3_dim/P"/>
</dbReference>
<feature type="domain" description="PAC" evidence="21">
    <location>
        <begin position="428"/>
        <end position="480"/>
    </location>
</feature>
<keyword evidence="9" id="KW-0597">Phosphoprotein</keyword>
<dbReference type="Gene3D" id="6.10.340.10">
    <property type="match status" value="1"/>
</dbReference>
<evidence type="ECO:0000256" key="2">
    <source>
        <dbReference type="ARBA" id="ARBA00001966"/>
    </source>
</evidence>
<keyword evidence="11" id="KW-0479">Metal-binding</keyword>
<keyword evidence="13" id="KW-0408">Iron</keyword>
<dbReference type="CDD" id="cd00130">
    <property type="entry name" value="PAS"/>
    <property type="match status" value="1"/>
</dbReference>
<evidence type="ECO:0000259" key="22">
    <source>
        <dbReference type="PROSITE" id="PS50885"/>
    </source>
</evidence>
<dbReference type="SUPFAM" id="SSF55785">
    <property type="entry name" value="PYP-like sensor domain (PAS domain)"/>
    <property type="match status" value="1"/>
</dbReference>
<keyword evidence="18" id="KW-1133">Transmembrane helix</keyword>
<dbReference type="NCBIfam" id="TIGR00229">
    <property type="entry name" value="sensory_box"/>
    <property type="match status" value="1"/>
</dbReference>
<dbReference type="STRING" id="40754.THII_0944"/>
<dbReference type="PROSITE" id="PS50112">
    <property type="entry name" value="PAS"/>
    <property type="match status" value="1"/>
</dbReference>
<dbReference type="SUPFAM" id="SSF55874">
    <property type="entry name" value="ATPase domain of HSP90 chaperone/DNA topoisomerase II/histidine kinase"/>
    <property type="match status" value="1"/>
</dbReference>
<dbReference type="GO" id="GO:0046983">
    <property type="term" value="F:protein dimerization activity"/>
    <property type="evidence" value="ECO:0007669"/>
    <property type="project" value="InterPro"/>
</dbReference>
<evidence type="ECO:0000256" key="4">
    <source>
        <dbReference type="ARBA" id="ARBA00004496"/>
    </source>
</evidence>
<organism evidence="23 24">
    <name type="scientific">Thioploca ingrica</name>
    <dbReference type="NCBI Taxonomy" id="40754"/>
    <lineage>
        <taxon>Bacteria</taxon>
        <taxon>Pseudomonadati</taxon>
        <taxon>Pseudomonadota</taxon>
        <taxon>Gammaproteobacteria</taxon>
        <taxon>Thiotrichales</taxon>
        <taxon>Thiotrichaceae</taxon>
        <taxon>Thioploca</taxon>
    </lineage>
</organism>
<dbReference type="SMART" id="SM00387">
    <property type="entry name" value="HATPase_c"/>
    <property type="match status" value="1"/>
</dbReference>
<dbReference type="AlphaFoldDB" id="A0A090BUK0"/>
<dbReference type="KEGG" id="tig:THII_0944"/>
<keyword evidence="18" id="KW-0472">Membrane</keyword>
<dbReference type="Gene3D" id="2.10.70.100">
    <property type="match status" value="1"/>
</dbReference>
<dbReference type="Gene3D" id="3.30.565.10">
    <property type="entry name" value="Histidine kinase-like ATPase, C-terminal domain"/>
    <property type="match status" value="1"/>
</dbReference>
<feature type="domain" description="Histidine kinase" evidence="19">
    <location>
        <begin position="618"/>
        <end position="707"/>
    </location>
</feature>
<dbReference type="EMBL" id="AP014633">
    <property type="protein sequence ID" value="BAP55241.1"/>
    <property type="molecule type" value="Genomic_DNA"/>
</dbReference>
<dbReference type="Pfam" id="PF02518">
    <property type="entry name" value="HATPase_c"/>
    <property type="match status" value="1"/>
</dbReference>
<evidence type="ECO:0000259" key="21">
    <source>
        <dbReference type="PROSITE" id="PS50113"/>
    </source>
</evidence>
<dbReference type="InterPro" id="IPR000700">
    <property type="entry name" value="PAS-assoc_C"/>
</dbReference>
<keyword evidence="7" id="KW-0004">4Fe-4S</keyword>
<dbReference type="HOGENOM" id="CLU_009587_1_0_6"/>
<evidence type="ECO:0000259" key="19">
    <source>
        <dbReference type="PROSITE" id="PS50109"/>
    </source>
</evidence>
<keyword evidence="15" id="KW-0411">Iron-sulfur</keyword>
<evidence type="ECO:0000313" key="23">
    <source>
        <dbReference type="EMBL" id="BAP55241.1"/>
    </source>
</evidence>
<dbReference type="InterPro" id="IPR004358">
    <property type="entry name" value="Sig_transdc_His_kin-like_C"/>
</dbReference>
<evidence type="ECO:0000256" key="10">
    <source>
        <dbReference type="ARBA" id="ARBA00022679"/>
    </source>
</evidence>
<evidence type="ECO:0000256" key="14">
    <source>
        <dbReference type="ARBA" id="ARBA00023012"/>
    </source>
</evidence>
<evidence type="ECO:0000256" key="15">
    <source>
        <dbReference type="ARBA" id="ARBA00023014"/>
    </source>
</evidence>
<protein>
    <recommendedName>
        <fullName evidence="6">Oxygen sensor histidine kinase NreB</fullName>
        <ecNumber evidence="5">2.7.13.3</ecNumber>
    </recommendedName>
    <alternativeName>
        <fullName evidence="17">Nitrogen regulation protein B</fullName>
    </alternativeName>
</protein>
<evidence type="ECO:0000256" key="9">
    <source>
        <dbReference type="ARBA" id="ARBA00022553"/>
    </source>
</evidence>
<evidence type="ECO:0000256" key="13">
    <source>
        <dbReference type="ARBA" id="ARBA00023004"/>
    </source>
</evidence>
<keyword evidence="18" id="KW-0812">Transmembrane</keyword>
<dbReference type="CDD" id="cd06225">
    <property type="entry name" value="HAMP"/>
    <property type="match status" value="1"/>
</dbReference>
<name>A0A090BUK0_9GAMM</name>
<sequence>MTLRKKTLLIIGSALIGLLLLLLIVSSSILLKGFIAFESNNIKANVNSTVNILAHELTELGVIAASYAIGDDIYAYMTSNDAAYAASHFTPNTFETLNLNMLVLLNLKGEIQFGRAYNTNQPQLESISSNLKTHLGEQSLFRYHPDTNNQMTGLLLLQKQVLLVASHPILTSLKQGPSRGTLIMGRLLDAAAIQKLNDLTQLAINIQPLHHQTFPTTLVQVTEVENQPPVTQILNDNRIAGYALLKDIYQQPAALLRVEMPREIYQHGLTSLWYLSGIVLVFAILLSGLILWLFERLVLARLALLSHEVMQIDTTGNLSTVTVIGQDELSRLAMAINNMLEQADIYHERLRRSEASLAEAQRIAHLGNWDWDIIHNTFHCSDEIYRIFGLRPRSVEPNYELFLTAVHPDDRNLVSSHINKAMSEDQLYSVEHRIMQRNGTIRYIHTRGEKIKDEMGQVIHIIGTVQDITERHLIQQQTLQLLEENRFLVHRLLAIREEEHRKLARELHDEFGQCITAIQADAATIANLAQDTQSPCSGKIIFSTEAIMAVSTRVYNVVHSRMQELHPSSLDQLGLVEALRELVNTWQTRHPQTTCAFEAHGNLDHQALHRHEVIMISIYRIAQECLTNVRKYAQALQVTITLNADPVTQQLIVGIQDDGQGMNLNRRKRGLGLIGMRERVQALDGQWLLESAPGQGVRIVVTIPITEENLYKHGRWERKDEEIAKKLLEKYEKLT</sequence>
<evidence type="ECO:0000256" key="7">
    <source>
        <dbReference type="ARBA" id="ARBA00022485"/>
    </source>
</evidence>
<keyword evidence="8" id="KW-0963">Cytoplasm</keyword>
<dbReference type="PROSITE" id="PS50885">
    <property type="entry name" value="HAMP"/>
    <property type="match status" value="1"/>
</dbReference>
<evidence type="ECO:0000256" key="3">
    <source>
        <dbReference type="ARBA" id="ARBA00004370"/>
    </source>
</evidence>
<evidence type="ECO:0000256" key="18">
    <source>
        <dbReference type="SAM" id="Phobius"/>
    </source>
</evidence>
<proteinExistence type="predicted"/>
<feature type="domain" description="HAMP" evidence="22">
    <location>
        <begin position="296"/>
        <end position="348"/>
    </location>
</feature>
<dbReference type="InterPro" id="IPR013655">
    <property type="entry name" value="PAS_fold_3"/>
</dbReference>
<dbReference type="Pfam" id="PF07730">
    <property type="entry name" value="HisKA_3"/>
    <property type="match status" value="1"/>
</dbReference>
<evidence type="ECO:0000256" key="6">
    <source>
        <dbReference type="ARBA" id="ARBA00017322"/>
    </source>
</evidence>
<reference evidence="23 24" key="1">
    <citation type="journal article" date="2014" name="ISME J.">
        <title>Ecophysiology of Thioploca ingrica as revealed by the complete genome sequence supplemented with proteomic evidence.</title>
        <authorList>
            <person name="Kojima H."/>
            <person name="Ogura Y."/>
            <person name="Yamamoto N."/>
            <person name="Togashi T."/>
            <person name="Mori H."/>
            <person name="Watanabe T."/>
            <person name="Nemoto F."/>
            <person name="Kurokawa K."/>
            <person name="Hayashi T."/>
            <person name="Fukui M."/>
        </authorList>
    </citation>
    <scope>NUCLEOTIDE SEQUENCE [LARGE SCALE GENOMIC DNA]</scope>
</reference>
<dbReference type="PANTHER" id="PTHR24421">
    <property type="entry name" value="NITRATE/NITRITE SENSOR PROTEIN NARX-RELATED"/>
    <property type="match status" value="1"/>
</dbReference>
<dbReference type="Gene3D" id="3.30.450.20">
    <property type="entry name" value="PAS domain"/>
    <property type="match status" value="1"/>
</dbReference>
<dbReference type="PRINTS" id="PR00344">
    <property type="entry name" value="BCTRLSENSOR"/>
</dbReference>
<keyword evidence="12 23" id="KW-0418">Kinase</keyword>
<dbReference type="InterPro" id="IPR007892">
    <property type="entry name" value="CHASE4"/>
</dbReference>
<dbReference type="PROSITE" id="PS50109">
    <property type="entry name" value="HIS_KIN"/>
    <property type="match status" value="1"/>
</dbReference>
<evidence type="ECO:0000256" key="8">
    <source>
        <dbReference type="ARBA" id="ARBA00022490"/>
    </source>
</evidence>
<dbReference type="FunFam" id="3.30.450.20:FF:000088">
    <property type="entry name" value="Sensory transduction histidine kinase"/>
    <property type="match status" value="1"/>
</dbReference>
<dbReference type="InterPro" id="IPR003594">
    <property type="entry name" value="HATPase_dom"/>
</dbReference>
<evidence type="ECO:0000256" key="12">
    <source>
        <dbReference type="ARBA" id="ARBA00022777"/>
    </source>
</evidence>
<dbReference type="EC" id="2.7.13.3" evidence="5"/>
<dbReference type="Pfam" id="PF00672">
    <property type="entry name" value="HAMP"/>
    <property type="match status" value="1"/>
</dbReference>
<dbReference type="GO" id="GO:0005737">
    <property type="term" value="C:cytoplasm"/>
    <property type="evidence" value="ECO:0007669"/>
    <property type="project" value="UniProtKB-SubCell"/>
</dbReference>
<dbReference type="PROSITE" id="PS50113">
    <property type="entry name" value="PAC"/>
    <property type="match status" value="1"/>
</dbReference>
<dbReference type="InterPro" id="IPR000014">
    <property type="entry name" value="PAS"/>
</dbReference>
<dbReference type="GO" id="GO:0016020">
    <property type="term" value="C:membrane"/>
    <property type="evidence" value="ECO:0007669"/>
    <property type="project" value="UniProtKB-SubCell"/>
</dbReference>
<dbReference type="Gene3D" id="1.20.5.1930">
    <property type="match status" value="1"/>
</dbReference>
<evidence type="ECO:0000256" key="17">
    <source>
        <dbReference type="ARBA" id="ARBA00030800"/>
    </source>
</evidence>
<dbReference type="InterPro" id="IPR001610">
    <property type="entry name" value="PAC"/>
</dbReference>
<dbReference type="PANTHER" id="PTHR24421:SF58">
    <property type="entry name" value="SIGNAL TRANSDUCTION HISTIDINE-PROTEIN KINASE_PHOSPHATASE UHPB"/>
    <property type="match status" value="1"/>
</dbReference>
<gene>
    <name evidence="23" type="ORF">THII_0944</name>
</gene>
<evidence type="ECO:0000259" key="20">
    <source>
        <dbReference type="PROSITE" id="PS50112"/>
    </source>
</evidence>
<comment type="function">
    <text evidence="16">Member of the two-component regulatory system NreB/NreC involved in the control of dissimilatory nitrate/nitrite reduction in response to oxygen. NreB functions as a direct oxygen sensor histidine kinase which is autophosphorylated, in the absence of oxygen, probably at the conserved histidine residue, and transfers its phosphate group probably to a conserved aspartate residue of NreC. NreB/NreC activates the expression of the nitrate (narGHJI) and nitrite (nir) reductase operons, as well as the putative nitrate transporter gene narT.</text>
</comment>
<comment type="catalytic activity">
    <reaction evidence="1">
        <text>ATP + protein L-histidine = ADP + protein N-phospho-L-histidine.</text>
        <dbReference type="EC" id="2.7.13.3"/>
    </reaction>
</comment>
<comment type="subcellular location">
    <subcellularLocation>
        <location evidence="4">Cytoplasm</location>
    </subcellularLocation>
    <subcellularLocation>
        <location evidence="3">Membrane</location>
    </subcellularLocation>
</comment>
<dbReference type="CDD" id="cd16917">
    <property type="entry name" value="HATPase_UhpB-NarQ-NarX-like"/>
    <property type="match status" value="1"/>
</dbReference>
<feature type="transmembrane region" description="Helical" evidence="18">
    <location>
        <begin position="272"/>
        <end position="294"/>
    </location>
</feature>
<dbReference type="GO" id="GO:0046872">
    <property type="term" value="F:metal ion binding"/>
    <property type="evidence" value="ECO:0007669"/>
    <property type="project" value="UniProtKB-KW"/>
</dbReference>
<dbReference type="InterPro" id="IPR035965">
    <property type="entry name" value="PAS-like_dom_sf"/>
</dbReference>
<dbReference type="InterPro" id="IPR050482">
    <property type="entry name" value="Sensor_HK_TwoCompSys"/>
</dbReference>
<keyword evidence="14" id="KW-0902">Two-component regulatory system</keyword>
<evidence type="ECO:0000256" key="5">
    <source>
        <dbReference type="ARBA" id="ARBA00012438"/>
    </source>
</evidence>
<comment type="cofactor">
    <cofactor evidence="2">
        <name>[4Fe-4S] cluster</name>
        <dbReference type="ChEBI" id="CHEBI:49883"/>
    </cofactor>
</comment>
<keyword evidence="10" id="KW-0808">Transferase</keyword>
<keyword evidence="24" id="KW-1185">Reference proteome</keyword>
<evidence type="ECO:0000256" key="1">
    <source>
        <dbReference type="ARBA" id="ARBA00000085"/>
    </source>
</evidence>